<keyword evidence="2" id="KW-1185">Reference proteome</keyword>
<dbReference type="Proteomes" id="UP000807353">
    <property type="component" value="Unassembled WGS sequence"/>
</dbReference>
<proteinExistence type="predicted"/>
<evidence type="ECO:0000313" key="1">
    <source>
        <dbReference type="EMBL" id="KAF9464879.1"/>
    </source>
</evidence>
<gene>
    <name evidence="1" type="ORF">BDZ94DRAFT_449781</name>
</gene>
<name>A0A9P5YA03_9AGAR</name>
<reference evidence="1" key="1">
    <citation type="submission" date="2020-11" db="EMBL/GenBank/DDBJ databases">
        <authorList>
            <consortium name="DOE Joint Genome Institute"/>
            <person name="Ahrendt S."/>
            <person name="Riley R."/>
            <person name="Andreopoulos W."/>
            <person name="Labutti K."/>
            <person name="Pangilinan J."/>
            <person name="Ruiz-Duenas F.J."/>
            <person name="Barrasa J.M."/>
            <person name="Sanchez-Garcia M."/>
            <person name="Camarero S."/>
            <person name="Miyauchi S."/>
            <person name="Serrano A."/>
            <person name="Linde D."/>
            <person name="Babiker R."/>
            <person name="Drula E."/>
            <person name="Ayuso-Fernandez I."/>
            <person name="Pacheco R."/>
            <person name="Padilla G."/>
            <person name="Ferreira P."/>
            <person name="Barriuso J."/>
            <person name="Kellner H."/>
            <person name="Castanera R."/>
            <person name="Alfaro M."/>
            <person name="Ramirez L."/>
            <person name="Pisabarro A.G."/>
            <person name="Kuo A."/>
            <person name="Tritt A."/>
            <person name="Lipzen A."/>
            <person name="He G."/>
            <person name="Yan M."/>
            <person name="Ng V."/>
            <person name="Cullen D."/>
            <person name="Martin F."/>
            <person name="Rosso M.-N."/>
            <person name="Henrissat B."/>
            <person name="Hibbett D."/>
            <person name="Martinez A.T."/>
            <person name="Grigoriev I.V."/>
        </authorList>
    </citation>
    <scope>NUCLEOTIDE SEQUENCE</scope>
    <source>
        <strain evidence="1">CBS 247.69</strain>
    </source>
</reference>
<accession>A0A9P5YA03</accession>
<dbReference type="EMBL" id="MU150251">
    <property type="protein sequence ID" value="KAF9464879.1"/>
    <property type="molecule type" value="Genomic_DNA"/>
</dbReference>
<dbReference type="AlphaFoldDB" id="A0A9P5YA03"/>
<sequence length="74" mass="8378">MCIIKDRLYSLTIAAVLPSLSLGLEFEPLDLDVHIRGYKCNLSAQIITITTVFMADSLHIKRKTWFPTCPLGRK</sequence>
<evidence type="ECO:0000313" key="2">
    <source>
        <dbReference type="Proteomes" id="UP000807353"/>
    </source>
</evidence>
<comment type="caution">
    <text evidence="1">The sequence shown here is derived from an EMBL/GenBank/DDBJ whole genome shotgun (WGS) entry which is preliminary data.</text>
</comment>
<protein>
    <submittedName>
        <fullName evidence="1">Uncharacterized protein</fullName>
    </submittedName>
</protein>
<organism evidence="1 2">
    <name type="scientific">Collybia nuda</name>
    <dbReference type="NCBI Taxonomy" id="64659"/>
    <lineage>
        <taxon>Eukaryota</taxon>
        <taxon>Fungi</taxon>
        <taxon>Dikarya</taxon>
        <taxon>Basidiomycota</taxon>
        <taxon>Agaricomycotina</taxon>
        <taxon>Agaricomycetes</taxon>
        <taxon>Agaricomycetidae</taxon>
        <taxon>Agaricales</taxon>
        <taxon>Tricholomatineae</taxon>
        <taxon>Clitocybaceae</taxon>
        <taxon>Collybia</taxon>
    </lineage>
</organism>